<reference evidence="8" key="1">
    <citation type="journal article" date="2013" name="J. Plant Res.">
        <title>Effect of fungi and light on seed germination of three Opuntia species from semiarid lands of central Mexico.</title>
        <authorList>
            <person name="Delgado-Sanchez P."/>
            <person name="Jimenez-Bremont J.F."/>
            <person name="Guerrero-Gonzalez Mde L."/>
            <person name="Flores J."/>
        </authorList>
    </citation>
    <scope>NUCLEOTIDE SEQUENCE</scope>
    <source>
        <tissue evidence="8">Cladode</tissue>
    </source>
</reference>
<evidence type="ECO:0000256" key="1">
    <source>
        <dbReference type="ARBA" id="ARBA00000971"/>
    </source>
</evidence>
<dbReference type="Gene3D" id="2.60.120.340">
    <property type="entry name" value="Nucleoplasmin core domain"/>
    <property type="match status" value="1"/>
</dbReference>
<keyword evidence="4 5" id="KW-0413">Isomerase</keyword>
<dbReference type="Gene3D" id="3.10.50.40">
    <property type="match status" value="1"/>
</dbReference>
<dbReference type="EC" id="5.2.1.8" evidence="2 5"/>
<organism evidence="8">
    <name type="scientific">Opuntia streptacantha</name>
    <name type="common">Prickly pear cactus</name>
    <name type="synonym">Opuntia cardona</name>
    <dbReference type="NCBI Taxonomy" id="393608"/>
    <lineage>
        <taxon>Eukaryota</taxon>
        <taxon>Viridiplantae</taxon>
        <taxon>Streptophyta</taxon>
        <taxon>Embryophyta</taxon>
        <taxon>Tracheophyta</taxon>
        <taxon>Spermatophyta</taxon>
        <taxon>Magnoliopsida</taxon>
        <taxon>eudicotyledons</taxon>
        <taxon>Gunneridae</taxon>
        <taxon>Pentapetalae</taxon>
        <taxon>Caryophyllales</taxon>
        <taxon>Cactineae</taxon>
        <taxon>Cactaceae</taxon>
        <taxon>Opuntioideae</taxon>
        <taxon>Opuntia</taxon>
    </lineage>
</organism>
<evidence type="ECO:0000313" key="8">
    <source>
        <dbReference type="EMBL" id="MBA4647373.1"/>
    </source>
</evidence>
<evidence type="ECO:0000256" key="3">
    <source>
        <dbReference type="ARBA" id="ARBA00023110"/>
    </source>
</evidence>
<protein>
    <recommendedName>
        <fullName evidence="2 5">peptidylprolyl isomerase</fullName>
        <ecNumber evidence="2 5">5.2.1.8</ecNumber>
    </recommendedName>
</protein>
<evidence type="ECO:0000256" key="5">
    <source>
        <dbReference type="PROSITE-ProRule" id="PRU00277"/>
    </source>
</evidence>
<feature type="compositionally biased region" description="Basic residues" evidence="6">
    <location>
        <begin position="349"/>
        <end position="359"/>
    </location>
</feature>
<feature type="compositionally biased region" description="Basic and acidic residues" evidence="6">
    <location>
        <begin position="233"/>
        <end position="280"/>
    </location>
</feature>
<dbReference type="EMBL" id="GISG01150312">
    <property type="protein sequence ID" value="MBA4647373.1"/>
    <property type="molecule type" value="Transcribed_RNA"/>
</dbReference>
<feature type="domain" description="PPIase FKBP-type" evidence="7">
    <location>
        <begin position="415"/>
        <end position="503"/>
    </location>
</feature>
<proteinExistence type="predicted"/>
<dbReference type="InterPro" id="IPR041232">
    <property type="entry name" value="NPL"/>
</dbReference>
<evidence type="ECO:0000256" key="6">
    <source>
        <dbReference type="SAM" id="MobiDB-lite"/>
    </source>
</evidence>
<accession>A0A7C8ZPW4</accession>
<dbReference type="InterPro" id="IPR046357">
    <property type="entry name" value="PPIase_dom_sf"/>
</dbReference>
<evidence type="ECO:0000256" key="4">
    <source>
        <dbReference type="ARBA" id="ARBA00023235"/>
    </source>
</evidence>
<dbReference type="SUPFAM" id="SSF54534">
    <property type="entry name" value="FKBP-like"/>
    <property type="match status" value="1"/>
</dbReference>
<evidence type="ECO:0000259" key="7">
    <source>
        <dbReference type="PROSITE" id="PS50059"/>
    </source>
</evidence>
<name>A0A7C8ZPW4_OPUST</name>
<dbReference type="FunFam" id="3.10.50.40:FF:000006">
    <property type="entry name" value="Peptidyl-prolyl cis-trans isomerase"/>
    <property type="match status" value="1"/>
</dbReference>
<dbReference type="Pfam" id="PF17800">
    <property type="entry name" value="NPL"/>
    <property type="match status" value="1"/>
</dbReference>
<dbReference type="PIRSF" id="PIRSF001473">
    <property type="entry name" value="FK506-bp_FPR3"/>
    <property type="match status" value="1"/>
</dbReference>
<dbReference type="InterPro" id="IPR001179">
    <property type="entry name" value="PPIase_FKBP_dom"/>
</dbReference>
<dbReference type="Pfam" id="PF00254">
    <property type="entry name" value="FKBP_C"/>
    <property type="match status" value="1"/>
</dbReference>
<dbReference type="GO" id="GO:0005634">
    <property type="term" value="C:nucleus"/>
    <property type="evidence" value="ECO:0007669"/>
    <property type="project" value="UniProtKB-ARBA"/>
</dbReference>
<dbReference type="AlphaFoldDB" id="A0A7C8ZPW4"/>
<feature type="region of interest" description="Disordered" evidence="6">
    <location>
        <begin position="99"/>
        <end position="387"/>
    </location>
</feature>
<dbReference type="PANTHER" id="PTHR43811">
    <property type="entry name" value="FKBP-TYPE PEPTIDYL-PROLYL CIS-TRANS ISOMERASE FKPA"/>
    <property type="match status" value="1"/>
</dbReference>
<sequence>MTFWGVEVKPGKPYTLRYGDVGGKLILTQATLGTGSSAKKSTLQCIVGVSSPVFLCTLLPDKSECCSLNLEFEEECDVNFSVVGPTSIHLSGFVQADHQDIDGEDCDSDSYGEDIAETETEDSDYDSEEEEGDYDFIDDDDDPTLYPNSRLPNRGVVIEEIVDDDKASNENGGTKQSKKKKQLTDSENDEASQRQIVVKGNTSASVLESEDEDGFPVSSSRKSEPDSENPEADTVRIGEERKKKKKKDDTKDDSEGAKNLKRKADAHDEESKRLAGRENDVTGASGIVPGENLSQKKKKKRGKANETGVAPGNSVAMDEDPNPTATSESEKVEQLNTDGNANGDVSEVKKKKKKKKKAKKENGDDIKTEDKKTSTADNVAKQAKAKPAKARTFANGLVIEELEMGRPDGKRASRGSKVSVRYIGKLQKNGKQFDSNIGRAPFKFRLGVGQVIKGWDVGVEGMRVGDRRRLTIPPSMGYGACGAPPQIPPNAWLVFDVELVNVA</sequence>
<evidence type="ECO:0000256" key="2">
    <source>
        <dbReference type="ARBA" id="ARBA00013194"/>
    </source>
</evidence>
<comment type="catalytic activity">
    <reaction evidence="1 5">
        <text>[protein]-peptidylproline (omega=180) = [protein]-peptidylproline (omega=0)</text>
        <dbReference type="Rhea" id="RHEA:16237"/>
        <dbReference type="Rhea" id="RHEA-COMP:10747"/>
        <dbReference type="Rhea" id="RHEA-COMP:10748"/>
        <dbReference type="ChEBI" id="CHEBI:83833"/>
        <dbReference type="ChEBI" id="CHEBI:83834"/>
        <dbReference type="EC" id="5.2.1.8"/>
    </reaction>
</comment>
<dbReference type="GO" id="GO:0003755">
    <property type="term" value="F:peptidyl-prolyl cis-trans isomerase activity"/>
    <property type="evidence" value="ECO:0007669"/>
    <property type="project" value="UniProtKB-KW"/>
</dbReference>
<keyword evidence="3 5" id="KW-0697">Rotamase</keyword>
<dbReference type="InterPro" id="IPR023566">
    <property type="entry name" value="PPIase_Fpr3/Fpr4-like"/>
</dbReference>
<feature type="compositionally biased region" description="Basic and acidic residues" evidence="6">
    <location>
        <begin position="360"/>
        <end position="374"/>
    </location>
</feature>
<feature type="compositionally biased region" description="Acidic residues" evidence="6">
    <location>
        <begin position="102"/>
        <end position="143"/>
    </location>
</feature>
<dbReference type="PROSITE" id="PS50059">
    <property type="entry name" value="FKBP_PPIASE"/>
    <property type="match status" value="1"/>
</dbReference>
<dbReference type="PANTHER" id="PTHR43811:SF19">
    <property type="entry name" value="39 KDA FK506-BINDING NUCLEAR PROTEIN"/>
    <property type="match status" value="1"/>
</dbReference>
<reference evidence="8" key="2">
    <citation type="submission" date="2020-07" db="EMBL/GenBank/DDBJ databases">
        <authorList>
            <person name="Vera ALvarez R."/>
            <person name="Arias-Moreno D.M."/>
            <person name="Jimenez-Jacinto V."/>
            <person name="Jimenez-Bremont J.F."/>
            <person name="Swaminathan K."/>
            <person name="Moose S.P."/>
            <person name="Guerrero-Gonzalez M.L."/>
            <person name="Marino-Ramirez L."/>
            <person name="Landsman D."/>
            <person name="Rodriguez-Kessler M."/>
            <person name="Delgado-Sanchez P."/>
        </authorList>
    </citation>
    <scope>NUCLEOTIDE SEQUENCE</scope>
    <source>
        <tissue evidence="8">Cladode</tissue>
    </source>
</reference>